<keyword evidence="3" id="KW-0614">Plasmid</keyword>
<evidence type="ECO:0000313" key="4">
    <source>
        <dbReference type="Proteomes" id="UP000509702"/>
    </source>
</evidence>
<dbReference type="InterPro" id="IPR012683">
    <property type="entry name" value="CHP02302_TM"/>
</dbReference>
<evidence type="ECO:0000256" key="1">
    <source>
        <dbReference type="SAM" id="MobiDB-lite"/>
    </source>
</evidence>
<dbReference type="Proteomes" id="UP000509702">
    <property type="component" value="Plasmid unnamed5"/>
</dbReference>
<feature type="region of interest" description="Disordered" evidence="1">
    <location>
        <begin position="382"/>
        <end position="406"/>
    </location>
</feature>
<geneLocation type="plasmid" evidence="3 4">
    <name>unnamed5</name>
</geneLocation>
<reference evidence="3 4" key="1">
    <citation type="submission" date="2020-06" db="EMBL/GenBank/DDBJ databases">
        <title>Complete genome of Azosprillum oryzae KACC14407.</title>
        <authorList>
            <person name="Kim M."/>
            <person name="Park Y.-J."/>
            <person name="Shin J.-H."/>
        </authorList>
    </citation>
    <scope>NUCLEOTIDE SEQUENCE [LARGE SCALE GENOMIC DNA]</scope>
    <source>
        <strain evidence="3 4">KACC 14407</strain>
        <plasmid evidence="3 4">unnamed5</plasmid>
    </source>
</reference>
<feature type="transmembrane region" description="Helical" evidence="2">
    <location>
        <begin position="174"/>
        <end position="193"/>
    </location>
</feature>
<protein>
    <submittedName>
        <fullName evidence="3">TIGR02302 family protein</fullName>
    </submittedName>
</protein>
<sequence length="911" mass="99950">MKQNERRGDSGPVQNRAAPNRPADDRGAGDGVTEPRFRLAQARAALLWERLGPALWAPLSVLGAFLALALLNLLVLLPGWLHGLALLVLAAAFLLSLVIGVRRFRTPAEDEARRRLERDSGLAHRPLHTLRDRPAGNDPTAQALWRLHQERTRAAMRGLRVAWPGTEVPSHDRYALRALVILTLVVAGAAAWGDWRPRIAAALTPHFAGGTATAAATLDLWINPPDYTGLPPVFLKSGSAAKSAAKPASQQTAGSPTTNHSGDHPTDQPVKVPQGSLVLARVTGGGGTPSLEAGDQTSAFEAVDSTNFQVQKPVTGGTRIAVTQGGRTLGSWPIEVVPDRAPIIAHANPPAAGERGALKLDYAARDDYGLTEVKAQIRLAPEVPPPGAVKNGAQKTEVPKTEAPKTEAGPVLEFPLSLPGVRPKEAHATAFQDLTAHPWAGMPVTVRLTATDGAGQTGRSEDAAIILPERTFSHPVARAIINQRKVLTRNPQESRVEVARALAEISSRPGTYGDDIVAFLSLRTAMARLMLDQSADSVPALQQLLWETALRIEDGGLSLAEKDLRDAEKRLSEALDKNASDEELNRLMDELQAALDKFMDAMEQRMMEALQRGEKIPMVPPEMADQMTDRNDLQQMLDKMREMAQTGSRDAARQMLSQLQQMLENMRSGAMAQMNQQQAQQQNQTWEMMQQLQKLAQQQQQLLDQSFRQSQESMDQQQGQQGEQPRGRQQNQRRNQNGQQQNPGSPTLQKQAEQQEALRRQLGELMRRMGEQQGGEIPQPLGRAERAMRDAAQALQQGAPGAAVPSQTEAMEQLQQGMQGMAEQMAQQMMGQQGQAMMGQQGQMPRQGRGRDPLGRRPSGYGMQDSNDVKIPEQSELQRAREILDELRRRSGQYGRPQEERNYIDRLLKQF</sequence>
<feature type="compositionally biased region" description="Basic and acidic residues" evidence="1">
    <location>
        <begin position="22"/>
        <end position="32"/>
    </location>
</feature>
<feature type="transmembrane region" description="Helical" evidence="2">
    <location>
        <begin position="55"/>
        <end position="77"/>
    </location>
</feature>
<feature type="compositionally biased region" description="Polar residues" evidence="1">
    <location>
        <begin position="250"/>
        <end position="260"/>
    </location>
</feature>
<dbReference type="OrthoDB" id="8477685at2"/>
<keyword evidence="2" id="KW-1133">Transmembrane helix</keyword>
<feature type="region of interest" description="Disordered" evidence="1">
    <location>
        <begin position="1"/>
        <end position="32"/>
    </location>
</feature>
<proteinExistence type="predicted"/>
<keyword evidence="2" id="KW-0812">Transmembrane</keyword>
<dbReference type="RefSeq" id="WP_149201394.1">
    <property type="nucleotide sequence ID" value="NZ_BSOV01000031.1"/>
</dbReference>
<feature type="compositionally biased region" description="Low complexity" evidence="1">
    <location>
        <begin position="703"/>
        <end position="742"/>
    </location>
</feature>
<gene>
    <name evidence="3" type="ORF">HUE56_22990</name>
</gene>
<organism evidence="3 4">
    <name type="scientific">Azospirillum oryzae</name>
    <dbReference type="NCBI Taxonomy" id="286727"/>
    <lineage>
        <taxon>Bacteria</taxon>
        <taxon>Pseudomonadati</taxon>
        <taxon>Pseudomonadota</taxon>
        <taxon>Alphaproteobacteria</taxon>
        <taxon>Rhodospirillales</taxon>
        <taxon>Azospirillaceae</taxon>
        <taxon>Azospirillum</taxon>
    </lineage>
</organism>
<evidence type="ECO:0000256" key="2">
    <source>
        <dbReference type="SAM" id="Phobius"/>
    </source>
</evidence>
<name>A0A6N1ANT3_9PROT</name>
<dbReference type="AlphaFoldDB" id="A0A6N1ANT3"/>
<dbReference type="EMBL" id="CP054620">
    <property type="protein sequence ID" value="QKS53391.1"/>
    <property type="molecule type" value="Genomic_DNA"/>
</dbReference>
<accession>A0A6N1ANT3</accession>
<feature type="region of interest" description="Disordered" evidence="1">
    <location>
        <begin position="703"/>
        <end position="755"/>
    </location>
</feature>
<dbReference type="KEGG" id="aoz:HUE56_22990"/>
<keyword evidence="2" id="KW-0472">Membrane</keyword>
<dbReference type="NCBIfam" id="TIGR02302">
    <property type="entry name" value="aProt_lowcomp"/>
    <property type="match status" value="1"/>
</dbReference>
<evidence type="ECO:0000313" key="3">
    <source>
        <dbReference type="EMBL" id="QKS53391.1"/>
    </source>
</evidence>
<dbReference type="Pfam" id="PF13779">
    <property type="entry name" value="DUF4175"/>
    <property type="match status" value="1"/>
</dbReference>
<feature type="region of interest" description="Disordered" evidence="1">
    <location>
        <begin position="241"/>
        <end position="271"/>
    </location>
</feature>
<keyword evidence="4" id="KW-1185">Reference proteome</keyword>
<feature type="transmembrane region" description="Helical" evidence="2">
    <location>
        <begin position="83"/>
        <end position="104"/>
    </location>
</feature>
<feature type="compositionally biased region" description="Polar residues" evidence="1">
    <location>
        <begin position="743"/>
        <end position="754"/>
    </location>
</feature>
<feature type="compositionally biased region" description="Basic and acidic residues" evidence="1">
    <location>
        <begin position="867"/>
        <end position="876"/>
    </location>
</feature>
<feature type="region of interest" description="Disordered" evidence="1">
    <location>
        <begin position="841"/>
        <end position="876"/>
    </location>
</feature>